<keyword evidence="2" id="KW-0472">Membrane</keyword>
<feature type="region of interest" description="Disordered" evidence="1">
    <location>
        <begin position="1"/>
        <end position="96"/>
    </location>
</feature>
<evidence type="ECO:0000313" key="4">
    <source>
        <dbReference type="Proteomes" id="UP000198716"/>
    </source>
</evidence>
<organism evidence="3 4">
    <name type="scientific">Actinopolyspora alba</name>
    <dbReference type="NCBI Taxonomy" id="673379"/>
    <lineage>
        <taxon>Bacteria</taxon>
        <taxon>Bacillati</taxon>
        <taxon>Actinomycetota</taxon>
        <taxon>Actinomycetes</taxon>
        <taxon>Actinopolysporales</taxon>
        <taxon>Actinopolysporaceae</taxon>
        <taxon>Actinopolyspora</taxon>
        <taxon>Actinopolyspora alba group</taxon>
    </lineage>
</organism>
<sequence>MNTRHENADGPEDIDKAFAEIVAELERDSSLPQWPGESGTASPTTSGGTATTGDPSTEPPSEADADSGPRDWAPTEAEEDEGHYEPPEPPPLPKPGASTVGGVVLIVLGLLTLFVPFAASSLGPLTLPVGLIAISCGIGWLLLRLRQGSPDDEDSGWDDGAQV</sequence>
<feature type="compositionally biased region" description="Low complexity" evidence="1">
    <location>
        <begin position="38"/>
        <end position="56"/>
    </location>
</feature>
<feature type="transmembrane region" description="Helical" evidence="2">
    <location>
        <begin position="100"/>
        <end position="119"/>
    </location>
</feature>
<reference evidence="4" key="1">
    <citation type="submission" date="2016-10" db="EMBL/GenBank/DDBJ databases">
        <authorList>
            <person name="Varghese N."/>
            <person name="Submissions S."/>
        </authorList>
    </citation>
    <scope>NUCLEOTIDE SEQUENCE [LARGE SCALE GENOMIC DNA]</scope>
    <source>
        <strain evidence="4">DSM 45004</strain>
    </source>
</reference>
<keyword evidence="4" id="KW-1185">Reference proteome</keyword>
<dbReference type="RefSeq" id="WP_092927077.1">
    <property type="nucleotide sequence ID" value="NZ_FOMZ01000007.1"/>
</dbReference>
<proteinExistence type="predicted"/>
<protein>
    <recommendedName>
        <fullName evidence="5">DUF308 domain-containing protein</fullName>
    </recommendedName>
</protein>
<evidence type="ECO:0000256" key="2">
    <source>
        <dbReference type="SAM" id="Phobius"/>
    </source>
</evidence>
<feature type="transmembrane region" description="Helical" evidence="2">
    <location>
        <begin position="125"/>
        <end position="143"/>
    </location>
</feature>
<evidence type="ECO:0008006" key="5">
    <source>
        <dbReference type="Google" id="ProtNLM"/>
    </source>
</evidence>
<dbReference type="Proteomes" id="UP000198716">
    <property type="component" value="Unassembled WGS sequence"/>
</dbReference>
<dbReference type="EMBL" id="FOMZ01000007">
    <property type="protein sequence ID" value="SFE05225.1"/>
    <property type="molecule type" value="Genomic_DNA"/>
</dbReference>
<feature type="compositionally biased region" description="Basic and acidic residues" evidence="1">
    <location>
        <begin position="1"/>
        <end position="29"/>
    </location>
</feature>
<accession>A0A1I1XCZ5</accession>
<evidence type="ECO:0000256" key="1">
    <source>
        <dbReference type="SAM" id="MobiDB-lite"/>
    </source>
</evidence>
<keyword evidence="2" id="KW-0812">Transmembrane</keyword>
<keyword evidence="2" id="KW-1133">Transmembrane helix</keyword>
<gene>
    <name evidence="3" type="ORF">SAMN04487819_10765</name>
</gene>
<dbReference type="AlphaFoldDB" id="A0A1I1XCZ5"/>
<evidence type="ECO:0000313" key="3">
    <source>
        <dbReference type="EMBL" id="SFE05225.1"/>
    </source>
</evidence>
<name>A0A1I1XCZ5_9ACTN</name>